<dbReference type="AlphaFoldDB" id="A0A9W4TC30"/>
<dbReference type="EMBL" id="CAMKVN010024017">
    <property type="protein sequence ID" value="CAI2200320.1"/>
    <property type="molecule type" value="Genomic_DNA"/>
</dbReference>
<name>A0A9W4TC30_9GLOM</name>
<evidence type="ECO:0000313" key="2">
    <source>
        <dbReference type="Proteomes" id="UP001153678"/>
    </source>
</evidence>
<reference evidence="1" key="1">
    <citation type="submission" date="2022-08" db="EMBL/GenBank/DDBJ databases">
        <authorList>
            <person name="Kallberg Y."/>
            <person name="Tangrot J."/>
            <person name="Rosling A."/>
        </authorList>
    </citation>
    <scope>NUCLEOTIDE SEQUENCE</scope>
    <source>
        <strain evidence="1">Wild A</strain>
    </source>
</reference>
<gene>
    <name evidence="1" type="ORF">FWILDA_LOCUS19509</name>
</gene>
<feature type="non-terminal residue" evidence="1">
    <location>
        <position position="1"/>
    </location>
</feature>
<dbReference type="Proteomes" id="UP001153678">
    <property type="component" value="Unassembled WGS sequence"/>
</dbReference>
<protein>
    <submittedName>
        <fullName evidence="1">4873_t:CDS:1</fullName>
    </submittedName>
</protein>
<comment type="caution">
    <text evidence="1">The sequence shown here is derived from an EMBL/GenBank/DDBJ whole genome shotgun (WGS) entry which is preliminary data.</text>
</comment>
<proteinExistence type="predicted"/>
<organism evidence="1 2">
    <name type="scientific">Funneliformis geosporum</name>
    <dbReference type="NCBI Taxonomy" id="1117311"/>
    <lineage>
        <taxon>Eukaryota</taxon>
        <taxon>Fungi</taxon>
        <taxon>Fungi incertae sedis</taxon>
        <taxon>Mucoromycota</taxon>
        <taxon>Glomeromycotina</taxon>
        <taxon>Glomeromycetes</taxon>
        <taxon>Glomerales</taxon>
        <taxon>Glomeraceae</taxon>
        <taxon>Funneliformis</taxon>
    </lineage>
</organism>
<feature type="non-terminal residue" evidence="1">
    <location>
        <position position="44"/>
    </location>
</feature>
<evidence type="ECO:0000313" key="1">
    <source>
        <dbReference type="EMBL" id="CAI2200320.1"/>
    </source>
</evidence>
<keyword evidence="2" id="KW-1185">Reference proteome</keyword>
<accession>A0A9W4TC30</accession>
<sequence>TSAYINPLPYHPYYRTRAVLESKGIGTTEQKILKRRVLNLDPSL</sequence>